<evidence type="ECO:0000256" key="1">
    <source>
        <dbReference type="ARBA" id="ARBA00022999"/>
    </source>
</evidence>
<evidence type="ECO:0000259" key="2">
    <source>
        <dbReference type="Pfam" id="PF02865"/>
    </source>
</evidence>
<organism evidence="3 4">
    <name type="scientific">Nothoprocta perdicaria</name>
    <name type="common">Chilean tinamou</name>
    <name type="synonym">Crypturus perdicarius</name>
    <dbReference type="NCBI Taxonomy" id="30464"/>
    <lineage>
        <taxon>Eukaryota</taxon>
        <taxon>Metazoa</taxon>
        <taxon>Chordata</taxon>
        <taxon>Craniata</taxon>
        <taxon>Vertebrata</taxon>
        <taxon>Euteleostomi</taxon>
        <taxon>Archelosauria</taxon>
        <taxon>Archosauria</taxon>
        <taxon>Dinosauria</taxon>
        <taxon>Saurischia</taxon>
        <taxon>Theropoda</taxon>
        <taxon>Coelurosauria</taxon>
        <taxon>Aves</taxon>
        <taxon>Palaeognathae</taxon>
        <taxon>Tinamiformes</taxon>
        <taxon>Tinamidae</taxon>
        <taxon>Nothoprocta</taxon>
    </lineage>
</organism>
<dbReference type="Ensembl" id="ENSNPET00000012861.1">
    <property type="protein sequence ID" value="ENSNPEP00000012552.1"/>
    <property type="gene ID" value="ENSNPEG00000009381.1"/>
</dbReference>
<dbReference type="AlphaFoldDB" id="A0A8C6ZE68"/>
<name>A0A8C6ZE68_NOTPE</name>
<reference evidence="3" key="2">
    <citation type="submission" date="2025-09" db="UniProtKB">
        <authorList>
            <consortium name="Ensembl"/>
        </authorList>
    </citation>
    <scope>IDENTIFICATION</scope>
</reference>
<keyword evidence="1" id="KW-0727">SH2 domain</keyword>
<dbReference type="GO" id="GO:0007165">
    <property type="term" value="P:signal transduction"/>
    <property type="evidence" value="ECO:0007669"/>
    <property type="project" value="InterPro"/>
</dbReference>
<dbReference type="InterPro" id="IPR013799">
    <property type="entry name" value="STAT_TF_prot_interaction"/>
</dbReference>
<reference evidence="3" key="1">
    <citation type="submission" date="2025-08" db="UniProtKB">
        <authorList>
            <consortium name="Ensembl"/>
        </authorList>
    </citation>
    <scope>IDENTIFICATION</scope>
</reference>
<protein>
    <recommendedName>
        <fullName evidence="2">STAT transcription factor protein interaction domain-containing protein</fullName>
    </recommendedName>
</protein>
<dbReference type="Gene3D" id="1.10.532.10">
    <property type="entry name" value="STAT transcription factor, N-terminal domain"/>
    <property type="match status" value="1"/>
</dbReference>
<evidence type="ECO:0000313" key="4">
    <source>
        <dbReference type="Proteomes" id="UP000694420"/>
    </source>
</evidence>
<dbReference type="SUPFAM" id="SSF48092">
    <property type="entry name" value="Transcription factor STAT-4 N-domain"/>
    <property type="match status" value="1"/>
</dbReference>
<dbReference type="Proteomes" id="UP000694420">
    <property type="component" value="Unplaced"/>
</dbReference>
<dbReference type="Pfam" id="PF02865">
    <property type="entry name" value="STAT_int"/>
    <property type="match status" value="1"/>
</dbReference>
<proteinExistence type="predicted"/>
<dbReference type="GO" id="GO:0003700">
    <property type="term" value="F:DNA-binding transcription factor activity"/>
    <property type="evidence" value="ECO:0007669"/>
    <property type="project" value="InterPro"/>
</dbReference>
<accession>A0A8C6ZE68</accession>
<dbReference type="InterPro" id="IPR036535">
    <property type="entry name" value="STAT_N_sf"/>
</dbReference>
<dbReference type="InterPro" id="IPR001217">
    <property type="entry name" value="STAT"/>
</dbReference>
<evidence type="ECO:0000313" key="3">
    <source>
        <dbReference type="Ensembl" id="ENSNPEP00000012552.1"/>
    </source>
</evidence>
<dbReference type="PANTHER" id="PTHR11801">
    <property type="entry name" value="SIGNAL TRANSDUCER AND ACTIVATOR OF TRANSCRIPTION"/>
    <property type="match status" value="1"/>
</dbReference>
<keyword evidence="4" id="KW-1185">Reference proteome</keyword>
<sequence length="44" mass="5044">MAQWQELQGLDAASLERLHQLYSGAALPMEARQCLAAWIEDQNW</sequence>
<feature type="domain" description="STAT transcription factor protein interaction" evidence="2">
    <location>
        <begin position="2"/>
        <end position="44"/>
    </location>
</feature>